<evidence type="ECO:0000256" key="1">
    <source>
        <dbReference type="SAM" id="MobiDB-lite"/>
    </source>
</evidence>
<reference evidence="3 4" key="2">
    <citation type="submission" date="2018-10" db="EMBL/GenBank/DDBJ databases">
        <authorList>
            <consortium name="Pathogen Informatics"/>
        </authorList>
    </citation>
    <scope>NUCLEOTIDE SEQUENCE [LARGE SCALE GENOMIC DNA]</scope>
</reference>
<dbReference type="PROSITE" id="PS51257">
    <property type="entry name" value="PROKAR_LIPOPROTEIN"/>
    <property type="match status" value="1"/>
</dbReference>
<sequence length="141" mass="15198">MILRLPVQLLILYLLFLISSCRSQSFDDESKALYEGSGHLANPDDEDSVVEGSAIPPKTTTTTTQVRNKTTTTTPPPPPPPPPPVATIRISSKKPTTPKQIITPKPTVKKLSTSAKTEKPSKDTLQLGTGGHVAEDDEPKM</sequence>
<keyword evidence="2" id="KW-0732">Signal</keyword>
<evidence type="ECO:0000313" key="4">
    <source>
        <dbReference type="Proteomes" id="UP000274131"/>
    </source>
</evidence>
<evidence type="ECO:0000256" key="2">
    <source>
        <dbReference type="SAM" id="SignalP"/>
    </source>
</evidence>
<dbReference type="AlphaFoldDB" id="A0A0N4VPY2"/>
<proteinExistence type="predicted"/>
<feature type="compositionally biased region" description="Low complexity" evidence="1">
    <location>
        <begin position="56"/>
        <end position="73"/>
    </location>
</feature>
<organism evidence="5">
    <name type="scientific">Enterobius vermicularis</name>
    <name type="common">Human pinworm</name>
    <dbReference type="NCBI Taxonomy" id="51028"/>
    <lineage>
        <taxon>Eukaryota</taxon>
        <taxon>Metazoa</taxon>
        <taxon>Ecdysozoa</taxon>
        <taxon>Nematoda</taxon>
        <taxon>Chromadorea</taxon>
        <taxon>Rhabditida</taxon>
        <taxon>Spirurina</taxon>
        <taxon>Oxyuridomorpha</taxon>
        <taxon>Oxyuroidea</taxon>
        <taxon>Oxyuridae</taxon>
        <taxon>Enterobius</taxon>
    </lineage>
</organism>
<gene>
    <name evidence="3" type="ORF">EVEC_LOCUS12230</name>
</gene>
<dbReference type="WBParaSite" id="EVEC_0001307401-mRNA-1">
    <property type="protein sequence ID" value="EVEC_0001307401-mRNA-1"/>
    <property type="gene ID" value="EVEC_0001307401"/>
</dbReference>
<evidence type="ECO:0000313" key="5">
    <source>
        <dbReference type="WBParaSite" id="EVEC_0001307401-mRNA-1"/>
    </source>
</evidence>
<accession>A0A0N4VPY2</accession>
<feature type="signal peptide" evidence="2">
    <location>
        <begin position="1"/>
        <end position="23"/>
    </location>
</feature>
<feature type="region of interest" description="Disordered" evidence="1">
    <location>
        <begin position="35"/>
        <end position="141"/>
    </location>
</feature>
<feature type="compositionally biased region" description="Low complexity" evidence="1">
    <location>
        <begin position="93"/>
        <end position="110"/>
    </location>
</feature>
<reference evidence="5" key="1">
    <citation type="submission" date="2017-02" db="UniProtKB">
        <authorList>
            <consortium name="WormBaseParasite"/>
        </authorList>
    </citation>
    <scope>IDENTIFICATION</scope>
</reference>
<dbReference type="EMBL" id="UXUI01013836">
    <property type="protein sequence ID" value="VDD97479.1"/>
    <property type="molecule type" value="Genomic_DNA"/>
</dbReference>
<dbReference type="Proteomes" id="UP000274131">
    <property type="component" value="Unassembled WGS sequence"/>
</dbReference>
<evidence type="ECO:0000313" key="3">
    <source>
        <dbReference type="EMBL" id="VDD97479.1"/>
    </source>
</evidence>
<feature type="chain" id="PRO_5043123180" evidence="2">
    <location>
        <begin position="24"/>
        <end position="141"/>
    </location>
</feature>
<keyword evidence="4" id="KW-1185">Reference proteome</keyword>
<protein>
    <submittedName>
        <fullName evidence="3 5">Uncharacterized protein</fullName>
    </submittedName>
</protein>
<feature type="compositionally biased region" description="Pro residues" evidence="1">
    <location>
        <begin position="74"/>
        <end position="85"/>
    </location>
</feature>
<name>A0A0N4VPY2_ENTVE</name>